<sequence>MALQRIGEKPDNAVHELGHADILGRAAAKNRNRLAVAHRRHQPRGDFLIRQFLAIEVAHHQLFIGLGDHVEPQSAAFGHRSGNLRRNVLFEQHIDHPAEAAFAADRIV</sequence>
<reference evidence="1" key="1">
    <citation type="submission" date="2019-08" db="EMBL/GenBank/DDBJ databases">
        <authorList>
            <person name="Kucharzyk K."/>
            <person name="Murdoch R.W."/>
            <person name="Higgins S."/>
            <person name="Loffler F."/>
        </authorList>
    </citation>
    <scope>NUCLEOTIDE SEQUENCE</scope>
</reference>
<accession>A0A645D2U3</accession>
<proteinExistence type="predicted"/>
<gene>
    <name evidence="1" type="ORF">SDC9_130683</name>
</gene>
<dbReference type="AlphaFoldDB" id="A0A645D2U3"/>
<dbReference type="EMBL" id="VSSQ01032370">
    <property type="protein sequence ID" value="MPM83614.1"/>
    <property type="molecule type" value="Genomic_DNA"/>
</dbReference>
<organism evidence="1">
    <name type="scientific">bioreactor metagenome</name>
    <dbReference type="NCBI Taxonomy" id="1076179"/>
    <lineage>
        <taxon>unclassified sequences</taxon>
        <taxon>metagenomes</taxon>
        <taxon>ecological metagenomes</taxon>
    </lineage>
</organism>
<name>A0A645D2U3_9ZZZZ</name>
<comment type="caution">
    <text evidence="1">The sequence shown here is derived from an EMBL/GenBank/DDBJ whole genome shotgun (WGS) entry which is preliminary data.</text>
</comment>
<evidence type="ECO:0000313" key="1">
    <source>
        <dbReference type="EMBL" id="MPM83614.1"/>
    </source>
</evidence>
<protein>
    <submittedName>
        <fullName evidence="1">Uncharacterized protein</fullName>
    </submittedName>
</protein>